<dbReference type="Proteomes" id="UP000663844">
    <property type="component" value="Unassembled WGS sequence"/>
</dbReference>
<proteinExistence type="predicted"/>
<name>A0A820GXB4_9BILA</name>
<evidence type="ECO:0000313" key="3">
    <source>
        <dbReference type="Proteomes" id="UP000663844"/>
    </source>
</evidence>
<gene>
    <name evidence="2" type="ORF">OXD698_LOCUS45350</name>
</gene>
<protein>
    <recommendedName>
        <fullName evidence="1">Inositol polyphosphate-related phosphatase domain-containing protein</fullName>
    </recommendedName>
</protein>
<dbReference type="Pfam" id="PF22669">
    <property type="entry name" value="Exo_endo_phos2"/>
    <property type="match status" value="1"/>
</dbReference>
<organism evidence="2 3">
    <name type="scientific">Adineta steineri</name>
    <dbReference type="NCBI Taxonomy" id="433720"/>
    <lineage>
        <taxon>Eukaryota</taxon>
        <taxon>Metazoa</taxon>
        <taxon>Spiralia</taxon>
        <taxon>Gnathifera</taxon>
        <taxon>Rotifera</taxon>
        <taxon>Eurotatoria</taxon>
        <taxon>Bdelloidea</taxon>
        <taxon>Adinetida</taxon>
        <taxon>Adinetidae</taxon>
        <taxon>Adineta</taxon>
    </lineage>
</organism>
<dbReference type="PANTHER" id="PTHR11200">
    <property type="entry name" value="INOSITOL 5-PHOSPHATASE"/>
    <property type="match status" value="1"/>
</dbReference>
<dbReference type="InterPro" id="IPR000300">
    <property type="entry name" value="IPPc"/>
</dbReference>
<dbReference type="InterPro" id="IPR036691">
    <property type="entry name" value="Endo/exonu/phosph_ase_sf"/>
</dbReference>
<dbReference type="Gene3D" id="3.60.10.10">
    <property type="entry name" value="Endonuclease/exonuclease/phosphatase"/>
    <property type="match status" value="1"/>
</dbReference>
<evidence type="ECO:0000313" key="2">
    <source>
        <dbReference type="EMBL" id="CAF4286470.1"/>
    </source>
</evidence>
<dbReference type="InterPro" id="IPR046985">
    <property type="entry name" value="IP5"/>
</dbReference>
<evidence type="ECO:0000259" key="1">
    <source>
        <dbReference type="Pfam" id="PF22669"/>
    </source>
</evidence>
<comment type="caution">
    <text evidence="2">The sequence shown here is derived from an EMBL/GenBank/DDBJ whole genome shotgun (WGS) entry which is preliminary data.</text>
</comment>
<dbReference type="AlphaFoldDB" id="A0A820GXB4"/>
<dbReference type="GO" id="GO:0048488">
    <property type="term" value="P:synaptic vesicle endocytosis"/>
    <property type="evidence" value="ECO:0007669"/>
    <property type="project" value="TreeGrafter"/>
</dbReference>
<feature type="domain" description="Inositol polyphosphate-related phosphatase" evidence="1">
    <location>
        <begin position="2"/>
        <end position="138"/>
    </location>
</feature>
<dbReference type="GO" id="GO:0098793">
    <property type="term" value="C:presynapse"/>
    <property type="evidence" value="ECO:0007669"/>
    <property type="project" value="GOC"/>
</dbReference>
<reference evidence="2" key="1">
    <citation type="submission" date="2021-02" db="EMBL/GenBank/DDBJ databases">
        <authorList>
            <person name="Nowell W R."/>
        </authorList>
    </citation>
    <scope>NUCLEOTIDE SEQUENCE</scope>
</reference>
<dbReference type="GO" id="GO:0004439">
    <property type="term" value="F:phosphatidylinositol-4,5-bisphosphate 5-phosphatase activity"/>
    <property type="evidence" value="ECO:0007669"/>
    <property type="project" value="TreeGrafter"/>
</dbReference>
<dbReference type="PANTHER" id="PTHR11200:SF257">
    <property type="entry name" value="PHOSPHOINOSITIDE 5-PHOSPHATASE"/>
    <property type="match status" value="1"/>
</dbReference>
<dbReference type="SUPFAM" id="SSF56219">
    <property type="entry name" value="DNase I-like"/>
    <property type="match status" value="1"/>
</dbReference>
<dbReference type="GO" id="GO:0046856">
    <property type="term" value="P:phosphatidylinositol dephosphorylation"/>
    <property type="evidence" value="ECO:0007669"/>
    <property type="project" value="InterPro"/>
</dbReference>
<dbReference type="EMBL" id="CAJOAZ010014920">
    <property type="protein sequence ID" value="CAF4286470.1"/>
    <property type="molecule type" value="Genomic_DNA"/>
</dbReference>
<accession>A0A820GXB4</accession>
<sequence length="141" mass="15713">MPSILAIGFQEICDLTATNMVWQSSANANRWVNNVQKHFKQAYPNDEYILLGHDQLVGVCLAVFIRRDLAPFVKNIAIDSVKTGMGGKLGNKGCVAIRLVLHNTSICFICAHFTAGQNESTERNKDYKTILEKLSFQPVNN</sequence>